<dbReference type="Gene3D" id="3.40.50.880">
    <property type="match status" value="1"/>
</dbReference>
<name>X0PGI2_9LACO</name>
<protein>
    <submittedName>
        <fullName evidence="1">GMP synthase</fullName>
    </submittedName>
</protein>
<dbReference type="Proteomes" id="UP000019488">
    <property type="component" value="Unassembled WGS sequence"/>
</dbReference>
<evidence type="ECO:0000313" key="2">
    <source>
        <dbReference type="Proteomes" id="UP000019488"/>
    </source>
</evidence>
<comment type="caution">
    <text evidence="1">The sequence shown here is derived from an EMBL/GenBank/DDBJ whole genome shotgun (WGS) entry which is preliminary data.</text>
</comment>
<dbReference type="EMBL" id="BAKI01000007">
    <property type="protein sequence ID" value="GAF36072.1"/>
    <property type="molecule type" value="Genomic_DNA"/>
</dbReference>
<organism evidence="1 2">
    <name type="scientific">Lentilactobacillus farraginis DSM 18382 = JCM 14108</name>
    <dbReference type="NCBI Taxonomy" id="1423743"/>
    <lineage>
        <taxon>Bacteria</taxon>
        <taxon>Bacillati</taxon>
        <taxon>Bacillota</taxon>
        <taxon>Bacilli</taxon>
        <taxon>Lactobacillales</taxon>
        <taxon>Lactobacillaceae</taxon>
        <taxon>Lentilactobacillus</taxon>
    </lineage>
</organism>
<dbReference type="SUPFAM" id="SSF52317">
    <property type="entry name" value="Class I glutamine amidotransferase-like"/>
    <property type="match status" value="1"/>
</dbReference>
<reference evidence="1" key="1">
    <citation type="journal article" date="2014" name="Genome Announc.">
        <title>Draft Genome Sequences of Two Lactobacillus Strains, L. farraginis JCM 14108T and L. composti JCM 14202T, Isolated from Compost of Distilled Shochu Residue.</title>
        <authorList>
            <person name="Yuki M."/>
            <person name="Oshima K."/>
            <person name="Suda W."/>
            <person name="Kitahara M."/>
            <person name="Kitamura K."/>
            <person name="Iida T."/>
            <person name="Hattori M."/>
            <person name="Ohkuma M."/>
        </authorList>
    </citation>
    <scope>NUCLEOTIDE SEQUENCE [LARGE SCALE GENOMIC DNA]</scope>
    <source>
        <strain evidence="1">JCM 14108</strain>
    </source>
</reference>
<evidence type="ECO:0000313" key="1">
    <source>
        <dbReference type="EMBL" id="GAF36072.1"/>
    </source>
</evidence>
<dbReference type="AlphaFoldDB" id="X0PGI2"/>
<dbReference type="InterPro" id="IPR029062">
    <property type="entry name" value="Class_I_gatase-like"/>
</dbReference>
<gene>
    <name evidence="1" type="ORF">JCM14108_1014</name>
</gene>
<accession>X0PGI2</accession>
<proteinExistence type="predicted"/>
<sequence length="91" mass="10490">MFEVPNEATLLFSSDRVRNQGFVMNHRVVGLQFHFEPQSDNVREMVVNDFPYIKGSVFNQTKADILKTPVPAENKTVMFHILDYITATSNR</sequence>